<dbReference type="Pfam" id="PF08539">
    <property type="entry name" value="HbrB"/>
    <property type="match status" value="1"/>
</dbReference>
<feature type="compositionally biased region" description="Polar residues" evidence="1">
    <location>
        <begin position="31"/>
        <end position="46"/>
    </location>
</feature>
<evidence type="ECO:0000313" key="3">
    <source>
        <dbReference type="Proteomes" id="UP001150266"/>
    </source>
</evidence>
<proteinExistence type="predicted"/>
<dbReference type="PANTHER" id="PTHR32428:SF2">
    <property type="entry name" value="TARGET OF RAPAMYCIN COMPLEX 2 SUBUNIT BIT61-RELATED"/>
    <property type="match status" value="1"/>
</dbReference>
<dbReference type="EMBL" id="JAOTPV010000001">
    <property type="protein sequence ID" value="KAJ4490319.1"/>
    <property type="molecule type" value="Genomic_DNA"/>
</dbReference>
<feature type="compositionally biased region" description="Low complexity" evidence="1">
    <location>
        <begin position="439"/>
        <end position="451"/>
    </location>
</feature>
<protein>
    <submittedName>
        <fullName evidence="2">HbrB-like-domain-containing protein</fullName>
    </submittedName>
</protein>
<keyword evidence="3" id="KW-1185">Reference proteome</keyword>
<dbReference type="GO" id="GO:0038203">
    <property type="term" value="P:TORC2 signaling"/>
    <property type="evidence" value="ECO:0007669"/>
    <property type="project" value="TreeGrafter"/>
</dbReference>
<dbReference type="GO" id="GO:0031932">
    <property type="term" value="C:TORC2 complex"/>
    <property type="evidence" value="ECO:0007669"/>
    <property type="project" value="TreeGrafter"/>
</dbReference>
<sequence length="532" mass="57094">MLPTTSPSKAAHGRTYDSKLVTREMHRLGTVPSSSTSLPNPSIVQASTSSSSSTNDPWGVLHVNLLPLFNGDPLRVPIEELNLLVRRHISSVVSSAPSKALSTLENDAVELLSSGMITLNAKLSGIEDDKLISRVVELWGFFWDQVLTYVEGVLLPLQTDPMLSSLYRVPKRPSSPSRQTSGSKQSKPSLSISSSLGMSPYHIDVRTVALCSFRDKIILPLSSRLYARLSATSNLNLNKNTHQEPLQETPPRMQQMLLVLSAQSRPRPQTLSLGIAGGSSHLSNLSLGEAAIADLLRIVRSASRLHYQSTFNRPRGGRPLPGSTVSSRNHHLGISNRIGTGEIGARAPNFLSGGAPRDRRGRIAGKKLTIEGVPTKSSLVNRSSGSGADEYPHGGDFDTPRNSNAGMDNSMFGFAEIDRQRERDFLDSLKSPELPPGTPTGSSTTATVTAPRASIGGWGLGVGNEPGEGGEEDEPLDWDQAQAVVERMVGMTSSHQELNAPGQLLSSTNSSPLPPAVNIVTPVPPVVRRRMT</sequence>
<accession>A0A9W9AV26</accession>
<reference evidence="2" key="1">
    <citation type="submission" date="2022-08" db="EMBL/GenBank/DDBJ databases">
        <title>A Global Phylogenomic Analysis of the Shiitake Genus Lentinula.</title>
        <authorList>
            <consortium name="DOE Joint Genome Institute"/>
            <person name="Sierra-Patev S."/>
            <person name="Min B."/>
            <person name="Naranjo-Ortiz M."/>
            <person name="Looney B."/>
            <person name="Konkel Z."/>
            <person name="Slot J.C."/>
            <person name="Sakamoto Y."/>
            <person name="Steenwyk J.L."/>
            <person name="Rokas A."/>
            <person name="Carro J."/>
            <person name="Camarero S."/>
            <person name="Ferreira P."/>
            <person name="Molpeceres G."/>
            <person name="Ruiz-Duenas F.J."/>
            <person name="Serrano A."/>
            <person name="Henrissat B."/>
            <person name="Drula E."/>
            <person name="Hughes K.W."/>
            <person name="Mata J.L."/>
            <person name="Ishikawa N.K."/>
            <person name="Vargas-Isla R."/>
            <person name="Ushijima S."/>
            <person name="Smith C.A."/>
            <person name="Ahrendt S."/>
            <person name="Andreopoulos W."/>
            <person name="He G."/>
            <person name="Labutti K."/>
            <person name="Lipzen A."/>
            <person name="Ng V."/>
            <person name="Riley R."/>
            <person name="Sandor L."/>
            <person name="Barry K."/>
            <person name="Martinez A.T."/>
            <person name="Xiao Y."/>
            <person name="Gibbons J.G."/>
            <person name="Terashima K."/>
            <person name="Grigoriev I.V."/>
            <person name="Hibbett D.S."/>
        </authorList>
    </citation>
    <scope>NUCLEOTIDE SEQUENCE</scope>
    <source>
        <strain evidence="2">JLM2183</strain>
    </source>
</reference>
<organism evidence="2 3">
    <name type="scientific">Lentinula aciculospora</name>
    <dbReference type="NCBI Taxonomy" id="153920"/>
    <lineage>
        <taxon>Eukaryota</taxon>
        <taxon>Fungi</taxon>
        <taxon>Dikarya</taxon>
        <taxon>Basidiomycota</taxon>
        <taxon>Agaricomycotina</taxon>
        <taxon>Agaricomycetes</taxon>
        <taxon>Agaricomycetidae</taxon>
        <taxon>Agaricales</taxon>
        <taxon>Marasmiineae</taxon>
        <taxon>Omphalotaceae</taxon>
        <taxon>Lentinula</taxon>
    </lineage>
</organism>
<dbReference type="InterPro" id="IPR013745">
    <property type="entry name" value="Bit61/PRR5"/>
</dbReference>
<comment type="caution">
    <text evidence="2">The sequence shown here is derived from an EMBL/GenBank/DDBJ whole genome shotgun (WGS) entry which is preliminary data.</text>
</comment>
<dbReference type="OrthoDB" id="2290221at2759"/>
<feature type="compositionally biased region" description="Basic and acidic residues" evidence="1">
    <location>
        <begin position="390"/>
        <end position="399"/>
    </location>
</feature>
<feature type="region of interest" description="Disordered" evidence="1">
    <location>
        <begin position="1"/>
        <end position="55"/>
    </location>
</feature>
<feature type="region of interest" description="Disordered" evidence="1">
    <location>
        <begin position="309"/>
        <end position="409"/>
    </location>
</feature>
<dbReference type="PANTHER" id="PTHR32428">
    <property type="entry name" value="TARGET OF RAPAMYCIN COMPLEX 2 SUBUNIT BIT61-RELATED"/>
    <property type="match status" value="1"/>
</dbReference>
<gene>
    <name evidence="2" type="ORF">J3R30DRAFT_3693911</name>
</gene>
<evidence type="ECO:0000313" key="2">
    <source>
        <dbReference type="EMBL" id="KAJ4490319.1"/>
    </source>
</evidence>
<evidence type="ECO:0000256" key="1">
    <source>
        <dbReference type="SAM" id="MobiDB-lite"/>
    </source>
</evidence>
<feature type="compositionally biased region" description="Polar residues" evidence="1">
    <location>
        <begin position="375"/>
        <end position="386"/>
    </location>
</feature>
<name>A0A9W9AV26_9AGAR</name>
<feature type="region of interest" description="Disordered" evidence="1">
    <location>
        <begin position="428"/>
        <end position="457"/>
    </location>
</feature>
<feature type="compositionally biased region" description="Basic and acidic residues" evidence="1">
    <location>
        <begin position="14"/>
        <end position="27"/>
    </location>
</feature>
<dbReference type="AlphaFoldDB" id="A0A9W9AV26"/>
<feature type="compositionally biased region" description="Low complexity" evidence="1">
    <location>
        <begin position="181"/>
        <end position="193"/>
    </location>
</feature>
<feature type="region of interest" description="Disordered" evidence="1">
    <location>
        <begin position="168"/>
        <end position="193"/>
    </location>
</feature>
<dbReference type="Proteomes" id="UP001150266">
    <property type="component" value="Unassembled WGS sequence"/>
</dbReference>